<dbReference type="Gramene" id="PGSC0003DMT400091339">
    <property type="protein sequence ID" value="PGSC0003DMT400091339"/>
    <property type="gene ID" value="PGSC0003DMG400040910"/>
</dbReference>
<evidence type="ECO:0000313" key="1">
    <source>
        <dbReference type="EnsemblPlants" id="PGSC0003DMT400091339"/>
    </source>
</evidence>
<accession>M1DMD6</accession>
<dbReference type="Proteomes" id="UP000011115">
    <property type="component" value="Unassembled WGS sequence"/>
</dbReference>
<protein>
    <submittedName>
        <fullName evidence="1">Uncharacterized protein</fullName>
    </submittedName>
</protein>
<dbReference type="EnsemblPlants" id="PGSC0003DMT400091339">
    <property type="protein sequence ID" value="PGSC0003DMT400091339"/>
    <property type="gene ID" value="PGSC0003DMG400040910"/>
</dbReference>
<organism evidence="1 2">
    <name type="scientific">Solanum tuberosum</name>
    <name type="common">Potato</name>
    <dbReference type="NCBI Taxonomy" id="4113"/>
    <lineage>
        <taxon>Eukaryota</taxon>
        <taxon>Viridiplantae</taxon>
        <taxon>Streptophyta</taxon>
        <taxon>Embryophyta</taxon>
        <taxon>Tracheophyta</taxon>
        <taxon>Spermatophyta</taxon>
        <taxon>Magnoliopsida</taxon>
        <taxon>eudicotyledons</taxon>
        <taxon>Gunneridae</taxon>
        <taxon>Pentapetalae</taxon>
        <taxon>asterids</taxon>
        <taxon>lamiids</taxon>
        <taxon>Solanales</taxon>
        <taxon>Solanaceae</taxon>
        <taxon>Solanoideae</taxon>
        <taxon>Solaneae</taxon>
        <taxon>Solanum</taxon>
    </lineage>
</organism>
<name>M1DMD6_SOLTU</name>
<dbReference type="AlphaFoldDB" id="M1DMD6"/>
<dbReference type="PaxDb" id="4113-PGSC0003DMT400091339"/>
<dbReference type="InParanoid" id="M1DMD6"/>
<keyword evidence="2" id="KW-1185">Reference proteome</keyword>
<sequence>MVGNDLAPEVRGQVAPSVVLIEDEQHGASREGASIQSIGSVAKEVELMERDEFGDLKKARTLGVVKDPNLLLHFRIDHQYHRVEA</sequence>
<reference evidence="1" key="2">
    <citation type="submission" date="2015-06" db="UniProtKB">
        <authorList>
            <consortium name="EnsemblPlants"/>
        </authorList>
    </citation>
    <scope>IDENTIFICATION</scope>
    <source>
        <strain evidence="1">DM1-3 516 R44</strain>
    </source>
</reference>
<proteinExistence type="predicted"/>
<reference evidence="2" key="1">
    <citation type="journal article" date="2011" name="Nature">
        <title>Genome sequence and analysis of the tuber crop potato.</title>
        <authorList>
            <consortium name="The Potato Genome Sequencing Consortium"/>
        </authorList>
    </citation>
    <scope>NUCLEOTIDE SEQUENCE [LARGE SCALE GENOMIC DNA]</scope>
    <source>
        <strain evidence="2">cv. DM1-3 516 R44</strain>
    </source>
</reference>
<evidence type="ECO:0000313" key="2">
    <source>
        <dbReference type="Proteomes" id="UP000011115"/>
    </source>
</evidence>
<dbReference type="HOGENOM" id="CLU_2516986_0_0_1"/>